<evidence type="ECO:0000259" key="2">
    <source>
        <dbReference type="PROSITE" id="PS51819"/>
    </source>
</evidence>
<gene>
    <name evidence="3" type="ORF">ACFSKO_09440</name>
</gene>
<organism evidence="3 4">
    <name type="scientific">Kiloniella antarctica</name>
    <dbReference type="NCBI Taxonomy" id="1550907"/>
    <lineage>
        <taxon>Bacteria</taxon>
        <taxon>Pseudomonadati</taxon>
        <taxon>Pseudomonadota</taxon>
        <taxon>Alphaproteobacteria</taxon>
        <taxon>Rhodospirillales</taxon>
        <taxon>Kiloniellaceae</taxon>
        <taxon>Kiloniella</taxon>
    </lineage>
</organism>
<dbReference type="Pfam" id="PF00903">
    <property type="entry name" value="Glyoxalase"/>
    <property type="match status" value="1"/>
</dbReference>
<dbReference type="PANTHER" id="PTHR43048:SF3">
    <property type="entry name" value="METHYLMALONYL-COA EPIMERASE, MITOCHONDRIAL"/>
    <property type="match status" value="1"/>
</dbReference>
<dbReference type="PROSITE" id="PS51819">
    <property type="entry name" value="VOC"/>
    <property type="match status" value="1"/>
</dbReference>
<evidence type="ECO:0000313" key="3">
    <source>
        <dbReference type="EMBL" id="MFD2205834.1"/>
    </source>
</evidence>
<dbReference type="InterPro" id="IPR004360">
    <property type="entry name" value="Glyas_Fos-R_dOase_dom"/>
</dbReference>
<dbReference type="Gene3D" id="3.10.180.10">
    <property type="entry name" value="2,3-Dihydroxybiphenyl 1,2-Dioxygenase, domain 1"/>
    <property type="match status" value="1"/>
</dbReference>
<dbReference type="EMBL" id="JBHUII010000004">
    <property type="protein sequence ID" value="MFD2205834.1"/>
    <property type="molecule type" value="Genomic_DNA"/>
</dbReference>
<dbReference type="InterPro" id="IPR029068">
    <property type="entry name" value="Glyas_Bleomycin-R_OHBP_Dase"/>
</dbReference>
<sequence>MAIPTYPAKNNLSPLSSMKADHLALRVPDFNASRDWFIEKFDFRVIHQWPFGDLKLAYLAPAADDNFLIELIGGTLNTPRTKHADLSASLGEGGSHHICFAVEDTKKTLEELRSRGVKVVAEPFVVDDINCLLAFVSDPWDNLFELSQKI</sequence>
<dbReference type="SUPFAM" id="SSF54593">
    <property type="entry name" value="Glyoxalase/Bleomycin resistance protein/Dihydroxybiphenyl dioxygenase"/>
    <property type="match status" value="1"/>
</dbReference>
<evidence type="ECO:0000313" key="4">
    <source>
        <dbReference type="Proteomes" id="UP001597294"/>
    </source>
</evidence>
<dbReference type="Proteomes" id="UP001597294">
    <property type="component" value="Unassembled WGS sequence"/>
</dbReference>
<dbReference type="InterPro" id="IPR051785">
    <property type="entry name" value="MMCE/EMCE_epimerase"/>
</dbReference>
<accession>A0ABW5BJP2</accession>
<feature type="domain" description="VOC" evidence="2">
    <location>
        <begin position="19"/>
        <end position="149"/>
    </location>
</feature>
<reference evidence="4" key="1">
    <citation type="journal article" date="2019" name="Int. J. Syst. Evol. Microbiol.">
        <title>The Global Catalogue of Microorganisms (GCM) 10K type strain sequencing project: providing services to taxonomists for standard genome sequencing and annotation.</title>
        <authorList>
            <consortium name="The Broad Institute Genomics Platform"/>
            <consortium name="The Broad Institute Genome Sequencing Center for Infectious Disease"/>
            <person name="Wu L."/>
            <person name="Ma J."/>
        </authorList>
    </citation>
    <scope>NUCLEOTIDE SEQUENCE [LARGE SCALE GENOMIC DNA]</scope>
    <source>
        <strain evidence="4">CGMCC 4.7192</strain>
    </source>
</reference>
<dbReference type="InterPro" id="IPR037523">
    <property type="entry name" value="VOC_core"/>
</dbReference>
<proteinExistence type="predicted"/>
<dbReference type="RefSeq" id="WP_380250828.1">
    <property type="nucleotide sequence ID" value="NZ_JBHUII010000004.1"/>
</dbReference>
<comment type="caution">
    <text evidence="3">The sequence shown here is derived from an EMBL/GenBank/DDBJ whole genome shotgun (WGS) entry which is preliminary data.</text>
</comment>
<protein>
    <submittedName>
        <fullName evidence="3">VOC family protein</fullName>
    </submittedName>
</protein>
<keyword evidence="1" id="KW-0479">Metal-binding</keyword>
<keyword evidence="4" id="KW-1185">Reference proteome</keyword>
<name>A0ABW5BJP2_9PROT</name>
<evidence type="ECO:0000256" key="1">
    <source>
        <dbReference type="ARBA" id="ARBA00022723"/>
    </source>
</evidence>
<dbReference type="PANTHER" id="PTHR43048">
    <property type="entry name" value="METHYLMALONYL-COA EPIMERASE"/>
    <property type="match status" value="1"/>
</dbReference>